<proteinExistence type="predicted"/>
<protein>
    <submittedName>
        <fullName evidence="2">Uncharacterized protein</fullName>
    </submittedName>
</protein>
<dbReference type="EMBL" id="CH476626">
    <property type="protein sequence ID" value="EDO02955.1"/>
    <property type="molecule type" value="Genomic_DNA"/>
</dbReference>
<dbReference type="AlphaFoldDB" id="A7EJD9"/>
<dbReference type="InParanoid" id="A7EJD9"/>
<name>A7EJD9_SCLS1</name>
<dbReference type="RefSeq" id="XP_001594004.1">
    <property type="nucleotide sequence ID" value="XM_001593954.1"/>
</dbReference>
<dbReference type="GeneID" id="5489956"/>
<dbReference type="HOGENOM" id="CLU_2147383_0_0_1"/>
<reference evidence="3" key="1">
    <citation type="journal article" date="2011" name="PLoS Genet.">
        <title>Genomic analysis of the necrotrophic fungal pathogens Sclerotinia sclerotiorum and Botrytis cinerea.</title>
        <authorList>
            <person name="Amselem J."/>
            <person name="Cuomo C.A."/>
            <person name="van Kan J.A."/>
            <person name="Viaud M."/>
            <person name="Benito E.P."/>
            <person name="Couloux A."/>
            <person name="Coutinho P.M."/>
            <person name="de Vries R.P."/>
            <person name="Dyer P.S."/>
            <person name="Fillinger S."/>
            <person name="Fournier E."/>
            <person name="Gout L."/>
            <person name="Hahn M."/>
            <person name="Kohn L."/>
            <person name="Lapalu N."/>
            <person name="Plummer K.M."/>
            <person name="Pradier J.M."/>
            <person name="Quevillon E."/>
            <person name="Sharon A."/>
            <person name="Simon A."/>
            <person name="ten Have A."/>
            <person name="Tudzynski B."/>
            <person name="Tudzynski P."/>
            <person name="Wincker P."/>
            <person name="Andrew M."/>
            <person name="Anthouard V."/>
            <person name="Beever R.E."/>
            <person name="Beffa R."/>
            <person name="Benoit I."/>
            <person name="Bouzid O."/>
            <person name="Brault B."/>
            <person name="Chen Z."/>
            <person name="Choquer M."/>
            <person name="Collemare J."/>
            <person name="Cotton P."/>
            <person name="Danchin E.G."/>
            <person name="Da Silva C."/>
            <person name="Gautier A."/>
            <person name="Giraud C."/>
            <person name="Giraud T."/>
            <person name="Gonzalez C."/>
            <person name="Grossetete S."/>
            <person name="Guldener U."/>
            <person name="Henrissat B."/>
            <person name="Howlett B.J."/>
            <person name="Kodira C."/>
            <person name="Kretschmer M."/>
            <person name="Lappartient A."/>
            <person name="Leroch M."/>
            <person name="Levis C."/>
            <person name="Mauceli E."/>
            <person name="Neuveglise C."/>
            <person name="Oeser B."/>
            <person name="Pearson M."/>
            <person name="Poulain J."/>
            <person name="Poussereau N."/>
            <person name="Quesneville H."/>
            <person name="Rascle C."/>
            <person name="Schumacher J."/>
            <person name="Segurens B."/>
            <person name="Sexton A."/>
            <person name="Silva E."/>
            <person name="Sirven C."/>
            <person name="Soanes D.M."/>
            <person name="Talbot N.J."/>
            <person name="Templeton M."/>
            <person name="Yandava C."/>
            <person name="Yarden O."/>
            <person name="Zeng Q."/>
            <person name="Rollins J.A."/>
            <person name="Lebrun M.H."/>
            <person name="Dickman M."/>
        </authorList>
    </citation>
    <scope>NUCLEOTIDE SEQUENCE [LARGE SCALE GENOMIC DNA]</scope>
    <source>
        <strain evidence="3">ATCC 18683 / 1980 / Ss-1</strain>
    </source>
</reference>
<accession>A7EJD9</accession>
<sequence length="112" mass="12981">MSKLNPMLAMDITEPRVWGWCWARMSYRGLKRNIRAALTGLKCGDGKLLLCVPLCTMPQDFLDKFFNYLVKYASRPRIYPRLSSQQQIDSRTSSNIPSPLRRDDHDPTALYI</sequence>
<feature type="compositionally biased region" description="Basic and acidic residues" evidence="1">
    <location>
        <begin position="100"/>
        <end position="112"/>
    </location>
</feature>
<dbReference type="KEGG" id="ssl:SS1G_05432"/>
<feature type="region of interest" description="Disordered" evidence="1">
    <location>
        <begin position="82"/>
        <end position="112"/>
    </location>
</feature>
<gene>
    <name evidence="2" type="ORF">SS1G_05432</name>
</gene>
<keyword evidence="3" id="KW-1185">Reference proteome</keyword>
<dbReference type="Proteomes" id="UP000001312">
    <property type="component" value="Unassembled WGS sequence"/>
</dbReference>
<evidence type="ECO:0000256" key="1">
    <source>
        <dbReference type="SAM" id="MobiDB-lite"/>
    </source>
</evidence>
<evidence type="ECO:0000313" key="3">
    <source>
        <dbReference type="Proteomes" id="UP000001312"/>
    </source>
</evidence>
<feature type="compositionally biased region" description="Polar residues" evidence="1">
    <location>
        <begin position="82"/>
        <end position="97"/>
    </location>
</feature>
<organism evidence="2 3">
    <name type="scientific">Sclerotinia sclerotiorum (strain ATCC 18683 / 1980 / Ss-1)</name>
    <name type="common">White mold</name>
    <name type="synonym">Whetzelinia sclerotiorum</name>
    <dbReference type="NCBI Taxonomy" id="665079"/>
    <lineage>
        <taxon>Eukaryota</taxon>
        <taxon>Fungi</taxon>
        <taxon>Dikarya</taxon>
        <taxon>Ascomycota</taxon>
        <taxon>Pezizomycotina</taxon>
        <taxon>Leotiomycetes</taxon>
        <taxon>Helotiales</taxon>
        <taxon>Sclerotiniaceae</taxon>
        <taxon>Sclerotinia</taxon>
    </lineage>
</organism>
<evidence type="ECO:0000313" key="2">
    <source>
        <dbReference type="EMBL" id="EDO02955.1"/>
    </source>
</evidence>